<evidence type="ECO:0000256" key="2">
    <source>
        <dbReference type="SAM" id="MobiDB-lite"/>
    </source>
</evidence>
<gene>
    <name evidence="3" type="ORF">SCF082_LOCUS33981</name>
</gene>
<keyword evidence="1" id="KW-0175">Coiled coil</keyword>
<protein>
    <submittedName>
        <fullName evidence="3">Uncharacterized protein</fullName>
    </submittedName>
</protein>
<feature type="compositionally biased region" description="Basic and acidic residues" evidence="2">
    <location>
        <begin position="164"/>
        <end position="179"/>
    </location>
</feature>
<comment type="caution">
    <text evidence="3">The sequence shown here is derived from an EMBL/GenBank/DDBJ whole genome shotgun (WGS) entry which is preliminary data.</text>
</comment>
<feature type="region of interest" description="Disordered" evidence="2">
    <location>
        <begin position="154"/>
        <end position="179"/>
    </location>
</feature>
<dbReference type="EMBL" id="CAXAMM010030735">
    <property type="protein sequence ID" value="CAK9066961.1"/>
    <property type="molecule type" value="Genomic_DNA"/>
</dbReference>
<reference evidence="3 4" key="1">
    <citation type="submission" date="2024-02" db="EMBL/GenBank/DDBJ databases">
        <authorList>
            <person name="Chen Y."/>
            <person name="Shah S."/>
            <person name="Dougan E. K."/>
            <person name="Thang M."/>
            <person name="Chan C."/>
        </authorList>
    </citation>
    <scope>NUCLEOTIDE SEQUENCE [LARGE SCALE GENOMIC DNA]</scope>
</reference>
<evidence type="ECO:0000313" key="3">
    <source>
        <dbReference type="EMBL" id="CAK9066961.1"/>
    </source>
</evidence>
<feature type="region of interest" description="Disordered" evidence="2">
    <location>
        <begin position="1"/>
        <end position="32"/>
    </location>
</feature>
<name>A0ABP0NTN0_9DINO</name>
<sequence>MWPDLGGLGADRVDRVLRPSTGSPPDPAGLREALGAQSDETLVVRLAFAELRSWPSTLGVMSASKLEKTVVNLEKRLKQEFHAEMQRELKQHTAGLEARLSTLEAQLKKIQTEPLVVCDIDRVSDIVEERLDRGDLNLPEAHLALEAKESVAPLELDAVAPEGGEERSRRGREADGTHP</sequence>
<feature type="coiled-coil region" evidence="1">
    <location>
        <begin position="63"/>
        <end position="113"/>
    </location>
</feature>
<accession>A0ABP0NTN0</accession>
<evidence type="ECO:0000256" key="1">
    <source>
        <dbReference type="SAM" id="Coils"/>
    </source>
</evidence>
<dbReference type="Proteomes" id="UP001642464">
    <property type="component" value="Unassembled WGS sequence"/>
</dbReference>
<keyword evidence="4" id="KW-1185">Reference proteome</keyword>
<evidence type="ECO:0000313" key="4">
    <source>
        <dbReference type="Proteomes" id="UP001642464"/>
    </source>
</evidence>
<proteinExistence type="predicted"/>
<organism evidence="3 4">
    <name type="scientific">Durusdinium trenchii</name>
    <dbReference type="NCBI Taxonomy" id="1381693"/>
    <lineage>
        <taxon>Eukaryota</taxon>
        <taxon>Sar</taxon>
        <taxon>Alveolata</taxon>
        <taxon>Dinophyceae</taxon>
        <taxon>Suessiales</taxon>
        <taxon>Symbiodiniaceae</taxon>
        <taxon>Durusdinium</taxon>
    </lineage>
</organism>